<evidence type="ECO:0000313" key="1">
    <source>
        <dbReference type="EMBL" id="KAB5492150.1"/>
    </source>
</evidence>
<protein>
    <recommendedName>
        <fullName evidence="3">Fibronectin type-III domain-containing protein</fullName>
    </recommendedName>
</protein>
<organism evidence="1 2">
    <name type="scientific">Flagellimonas hadalis</name>
    <dbReference type="NCBI Taxonomy" id="2597517"/>
    <lineage>
        <taxon>Bacteria</taxon>
        <taxon>Pseudomonadati</taxon>
        <taxon>Bacteroidota</taxon>
        <taxon>Flavobacteriia</taxon>
        <taxon>Flavobacteriales</taxon>
        <taxon>Flavobacteriaceae</taxon>
        <taxon>Flagellimonas</taxon>
    </lineage>
</organism>
<sequence length="231" mass="25157">MKSRVFWICGLVLLLGWACEDILEVPDISNATVTILAPMDSSVVTTNAVGFNWEKVDEATSYKVQIAAPDFENTSQMVLDSVIVEDTLGNVVTRIDKDLVNGNYAWRVKALNSDYETVFTVSSFQVDGDEELDITPPNTPQLATPANGASLTQSSVSFSWTREDISGTAERDSIYIFSDESLTALTTKALGANKTYTTSLASGTFYWYVRAFDAAGNKSDASSTFNFTVAD</sequence>
<dbReference type="EMBL" id="VNIK02000001">
    <property type="protein sequence ID" value="KAB5492150.1"/>
    <property type="molecule type" value="Genomic_DNA"/>
</dbReference>
<accession>A0A5N5J7I8</accession>
<dbReference type="RefSeq" id="WP_151889289.1">
    <property type="nucleotide sequence ID" value="NZ_VNIK02000001.1"/>
</dbReference>
<keyword evidence="2" id="KW-1185">Reference proteome</keyword>
<dbReference type="Gene3D" id="2.60.40.10">
    <property type="entry name" value="Immunoglobulins"/>
    <property type="match status" value="2"/>
</dbReference>
<dbReference type="Proteomes" id="UP000319204">
    <property type="component" value="Unassembled WGS sequence"/>
</dbReference>
<reference evidence="1" key="1">
    <citation type="submission" date="2019-10" db="EMBL/GenBank/DDBJ databases">
        <title>Muricauda hadale sp. nov., a piezophilic bacterium isolated from hadopelagic water of the Mariana Trench.</title>
        <authorList>
            <person name="Wei Y."/>
        </authorList>
    </citation>
    <scope>NUCLEOTIDE SEQUENCE [LARGE SCALE GENOMIC DNA]</scope>
    <source>
        <strain evidence="1">MT-229</strain>
    </source>
</reference>
<gene>
    <name evidence="1" type="ORF">FOT42_004155</name>
</gene>
<proteinExistence type="predicted"/>
<name>A0A5N5J7I8_9FLAO</name>
<dbReference type="AlphaFoldDB" id="A0A5N5J7I8"/>
<comment type="caution">
    <text evidence="1">The sequence shown here is derived from an EMBL/GenBank/DDBJ whole genome shotgun (WGS) entry which is preliminary data.</text>
</comment>
<evidence type="ECO:0008006" key="3">
    <source>
        <dbReference type="Google" id="ProtNLM"/>
    </source>
</evidence>
<evidence type="ECO:0000313" key="2">
    <source>
        <dbReference type="Proteomes" id="UP000319204"/>
    </source>
</evidence>
<dbReference type="InterPro" id="IPR013783">
    <property type="entry name" value="Ig-like_fold"/>
</dbReference>
<dbReference type="OrthoDB" id="1121506at2"/>